<dbReference type="EMBL" id="LR798428">
    <property type="protein sequence ID" value="CAB5231333.1"/>
    <property type="molecule type" value="Genomic_DNA"/>
</dbReference>
<name>A0A6J5QK19_9CAUD</name>
<accession>A0A6J5QK19</accession>
<reference evidence="2" key="1">
    <citation type="submission" date="2020-05" db="EMBL/GenBank/DDBJ databases">
        <authorList>
            <person name="Chiriac C."/>
            <person name="Salcher M."/>
            <person name="Ghai R."/>
            <person name="Kavagutti S V."/>
        </authorList>
    </citation>
    <scope>NUCLEOTIDE SEQUENCE</scope>
</reference>
<dbReference type="EMBL" id="LR797185">
    <property type="protein sequence ID" value="CAB4192882.1"/>
    <property type="molecule type" value="Genomic_DNA"/>
</dbReference>
<gene>
    <name evidence="2" type="ORF">UFOVP1131_73</name>
    <name evidence="3" type="ORF">UFOVP1245_113</name>
    <name evidence="4" type="ORF">UFOVP1582_65</name>
    <name evidence="1" type="ORF">UFOVP966_87</name>
</gene>
<evidence type="ECO:0000313" key="4">
    <source>
        <dbReference type="EMBL" id="CAB5231333.1"/>
    </source>
</evidence>
<dbReference type="EMBL" id="LR796919">
    <property type="protein sequence ID" value="CAB4174880.1"/>
    <property type="molecule type" value="Genomic_DNA"/>
</dbReference>
<evidence type="ECO:0000313" key="1">
    <source>
        <dbReference type="EMBL" id="CAB4174880.1"/>
    </source>
</evidence>
<organism evidence="2">
    <name type="scientific">uncultured Caudovirales phage</name>
    <dbReference type="NCBI Taxonomy" id="2100421"/>
    <lineage>
        <taxon>Viruses</taxon>
        <taxon>Duplodnaviria</taxon>
        <taxon>Heunggongvirae</taxon>
        <taxon>Uroviricota</taxon>
        <taxon>Caudoviricetes</taxon>
        <taxon>Peduoviridae</taxon>
        <taxon>Maltschvirus</taxon>
        <taxon>Maltschvirus maltsch</taxon>
    </lineage>
</organism>
<proteinExistence type="predicted"/>
<dbReference type="EMBL" id="LR797071">
    <property type="protein sequence ID" value="CAB4184959.1"/>
    <property type="molecule type" value="Genomic_DNA"/>
</dbReference>
<evidence type="ECO:0000313" key="3">
    <source>
        <dbReference type="EMBL" id="CAB4192882.1"/>
    </source>
</evidence>
<sequence>MADKLIKFIADRQVLEEFWPTPIGKNMPDWWKDMPSYGGYNGAEPEEKKLDASATYNSTIKRCVPVLDSLSLGYVLKTDKDIFVKISPKEDFDNPDEPTKLEFSWRHWDGDTKAVEGHQFGQAKHHPMAKLFPGRDVFKMINPWHIITPPGYSTLFIPPMNNPNGYFEVLPGVVDTDTYTNCVNFPFVMDAKEIETIIPAGTPICQVFPFKRESWKLVTETTPEDADKVSRAQRKFFTYISSSYRRVFWSRKEFK</sequence>
<evidence type="ECO:0000313" key="2">
    <source>
        <dbReference type="EMBL" id="CAB4184959.1"/>
    </source>
</evidence>
<protein>
    <submittedName>
        <fullName evidence="2">Uncharacterized protein</fullName>
    </submittedName>
</protein>